<dbReference type="SMART" id="SM00448">
    <property type="entry name" value="REC"/>
    <property type="match status" value="1"/>
</dbReference>
<dbReference type="Proteomes" id="UP000305198">
    <property type="component" value="Unassembled WGS sequence"/>
</dbReference>
<feature type="domain" description="Response regulatory" evidence="7">
    <location>
        <begin position="6"/>
        <end position="124"/>
    </location>
</feature>
<accession>A0A4U0YMX3</accession>
<dbReference type="GO" id="GO:0006355">
    <property type="term" value="P:regulation of DNA-templated transcription"/>
    <property type="evidence" value="ECO:0007669"/>
    <property type="project" value="InterPro"/>
</dbReference>
<dbReference type="InterPro" id="IPR000792">
    <property type="entry name" value="Tscrpt_reg_LuxR_C"/>
</dbReference>
<evidence type="ECO:0000256" key="2">
    <source>
        <dbReference type="ARBA" id="ARBA00023125"/>
    </source>
</evidence>
<dbReference type="AlphaFoldDB" id="A0A4U0YMX3"/>
<organism evidence="8 9">
    <name type="scientific">Halopseudomonas bauzanensis</name>
    <dbReference type="NCBI Taxonomy" id="653930"/>
    <lineage>
        <taxon>Bacteria</taxon>
        <taxon>Pseudomonadati</taxon>
        <taxon>Pseudomonadota</taxon>
        <taxon>Gammaproteobacteria</taxon>
        <taxon>Pseudomonadales</taxon>
        <taxon>Pseudomonadaceae</taxon>
        <taxon>Halopseudomonas</taxon>
    </lineage>
</organism>
<dbReference type="CDD" id="cd06170">
    <property type="entry name" value="LuxR_C_like"/>
    <property type="match status" value="1"/>
</dbReference>
<evidence type="ECO:0000256" key="5">
    <source>
        <dbReference type="SAM" id="Coils"/>
    </source>
</evidence>
<dbReference type="Gene3D" id="3.40.50.2300">
    <property type="match status" value="1"/>
</dbReference>
<dbReference type="RefSeq" id="WP_136868530.1">
    <property type="nucleotide sequence ID" value="NZ_SWAV01000001.1"/>
</dbReference>
<protein>
    <submittedName>
        <fullName evidence="8">Response regulator transcription factor</fullName>
    </submittedName>
</protein>
<dbReference type="PANTHER" id="PTHR43214:SF41">
    <property type="entry name" value="NITRATE_NITRITE RESPONSE REGULATOR PROTEIN NARP"/>
    <property type="match status" value="1"/>
</dbReference>
<feature type="modified residue" description="4-aspartylphosphate" evidence="4">
    <location>
        <position position="56"/>
    </location>
</feature>
<evidence type="ECO:0000313" key="8">
    <source>
        <dbReference type="EMBL" id="TKA92765.1"/>
    </source>
</evidence>
<dbReference type="InterPro" id="IPR036388">
    <property type="entry name" value="WH-like_DNA-bd_sf"/>
</dbReference>
<dbReference type="GO" id="GO:0003677">
    <property type="term" value="F:DNA binding"/>
    <property type="evidence" value="ECO:0007669"/>
    <property type="project" value="UniProtKB-KW"/>
</dbReference>
<dbReference type="PROSITE" id="PS50110">
    <property type="entry name" value="RESPONSE_REGULATORY"/>
    <property type="match status" value="1"/>
</dbReference>
<dbReference type="Pfam" id="PF00072">
    <property type="entry name" value="Response_reg"/>
    <property type="match status" value="1"/>
</dbReference>
<reference evidence="8 9" key="1">
    <citation type="submission" date="2019-04" db="EMBL/GenBank/DDBJ databases">
        <title>Crypto-aerobic microbial life in anoxic (sulfidic) marine sediments.</title>
        <authorList>
            <person name="Bhattacharya S."/>
            <person name="Roy C."/>
            <person name="Mondal N."/>
            <person name="Sarkar J."/>
            <person name="Mandal S."/>
            <person name="Rameez M.J."/>
            <person name="Ghosh W."/>
        </authorList>
    </citation>
    <scope>NUCLEOTIDE SEQUENCE [LARGE SCALE GENOMIC DNA]</scope>
    <source>
        <strain evidence="8 9">SBBB</strain>
    </source>
</reference>
<proteinExistence type="predicted"/>
<keyword evidence="5" id="KW-0175">Coiled coil</keyword>
<dbReference type="InterPro" id="IPR016032">
    <property type="entry name" value="Sig_transdc_resp-reg_C-effctor"/>
</dbReference>
<evidence type="ECO:0000256" key="3">
    <source>
        <dbReference type="ARBA" id="ARBA00023163"/>
    </source>
</evidence>
<gene>
    <name evidence="8" type="ORF">FA869_00825</name>
</gene>
<keyword evidence="3" id="KW-0804">Transcription</keyword>
<keyword evidence="4" id="KW-0597">Phosphoprotein</keyword>
<evidence type="ECO:0000259" key="6">
    <source>
        <dbReference type="PROSITE" id="PS50043"/>
    </source>
</evidence>
<dbReference type="EMBL" id="SWAV01000001">
    <property type="protein sequence ID" value="TKA92765.1"/>
    <property type="molecule type" value="Genomic_DNA"/>
</dbReference>
<feature type="coiled-coil region" evidence="5">
    <location>
        <begin position="136"/>
        <end position="163"/>
    </location>
</feature>
<dbReference type="PANTHER" id="PTHR43214">
    <property type="entry name" value="TWO-COMPONENT RESPONSE REGULATOR"/>
    <property type="match status" value="1"/>
</dbReference>
<dbReference type="InterPro" id="IPR039420">
    <property type="entry name" value="WalR-like"/>
</dbReference>
<name>A0A4U0YMX3_9GAMM</name>
<dbReference type="Gene3D" id="1.10.10.10">
    <property type="entry name" value="Winged helix-like DNA-binding domain superfamily/Winged helix DNA-binding domain"/>
    <property type="match status" value="1"/>
</dbReference>
<evidence type="ECO:0000256" key="4">
    <source>
        <dbReference type="PROSITE-ProRule" id="PRU00169"/>
    </source>
</evidence>
<keyword evidence="1" id="KW-0805">Transcription regulation</keyword>
<dbReference type="Pfam" id="PF00196">
    <property type="entry name" value="GerE"/>
    <property type="match status" value="1"/>
</dbReference>
<evidence type="ECO:0000313" key="9">
    <source>
        <dbReference type="Proteomes" id="UP000305198"/>
    </source>
</evidence>
<comment type="caution">
    <text evidence="8">The sequence shown here is derived from an EMBL/GenBank/DDBJ whole genome shotgun (WGS) entry which is preliminary data.</text>
</comment>
<dbReference type="PRINTS" id="PR00038">
    <property type="entry name" value="HTHLUXR"/>
</dbReference>
<dbReference type="SUPFAM" id="SSF52172">
    <property type="entry name" value="CheY-like"/>
    <property type="match status" value="1"/>
</dbReference>
<evidence type="ECO:0000256" key="1">
    <source>
        <dbReference type="ARBA" id="ARBA00023015"/>
    </source>
</evidence>
<dbReference type="CDD" id="cd00156">
    <property type="entry name" value="REC"/>
    <property type="match status" value="1"/>
</dbReference>
<dbReference type="InterPro" id="IPR011006">
    <property type="entry name" value="CheY-like_superfamily"/>
</dbReference>
<keyword evidence="2" id="KW-0238">DNA-binding</keyword>
<dbReference type="PROSITE" id="PS50043">
    <property type="entry name" value="HTH_LUXR_2"/>
    <property type="match status" value="1"/>
</dbReference>
<dbReference type="GO" id="GO:0000160">
    <property type="term" value="P:phosphorelay signal transduction system"/>
    <property type="evidence" value="ECO:0007669"/>
    <property type="project" value="InterPro"/>
</dbReference>
<feature type="domain" description="HTH luxR-type" evidence="6">
    <location>
        <begin position="181"/>
        <end position="244"/>
    </location>
</feature>
<dbReference type="SUPFAM" id="SSF46894">
    <property type="entry name" value="C-terminal effector domain of the bipartite response regulators"/>
    <property type="match status" value="1"/>
</dbReference>
<dbReference type="SMART" id="SM00421">
    <property type="entry name" value="HTH_LUXR"/>
    <property type="match status" value="1"/>
</dbReference>
<sequence length="244" mass="26892">MNDLNKVLIVDNEPFIVEELSEYLGAAGVSCVGCDSSAEAIDLFCRDERIGVVLSDYRMPDINGIDLVKLLRKTSPENRLFESILFTGDADKEDVVAAMRAGISDYYQKPLDLDALLAGVRHLQANVQRRFAAQKVEGISERLKEMTHSLRELQQDVSGLNNSDATEPVTAAKLLPVTQLPGYSKLSPRQIEVAELLGKGLTNYQISCELGISENTVKLYVSQVLRATNMHNRTLLALALGGRR</sequence>
<evidence type="ECO:0000259" key="7">
    <source>
        <dbReference type="PROSITE" id="PS50110"/>
    </source>
</evidence>
<dbReference type="InterPro" id="IPR001789">
    <property type="entry name" value="Sig_transdc_resp-reg_receiver"/>
</dbReference>